<dbReference type="Proteomes" id="UP000233491">
    <property type="component" value="Unassembled WGS sequence"/>
</dbReference>
<feature type="domain" description="SnoaL-like" evidence="1">
    <location>
        <begin position="9"/>
        <end position="110"/>
    </location>
</feature>
<evidence type="ECO:0000259" key="1">
    <source>
        <dbReference type="Pfam" id="PF12680"/>
    </source>
</evidence>
<dbReference type="GO" id="GO:0016853">
    <property type="term" value="F:isomerase activity"/>
    <property type="evidence" value="ECO:0007669"/>
    <property type="project" value="UniProtKB-KW"/>
</dbReference>
<dbReference type="AlphaFoldDB" id="A0A1I4ULF9"/>
<protein>
    <submittedName>
        <fullName evidence="2">Ketosteroid isomerase</fullName>
    </submittedName>
</protein>
<dbReference type="OrthoDB" id="1353852at2"/>
<reference evidence="2 3" key="1">
    <citation type="submission" date="2017-12" db="EMBL/GenBank/DDBJ databases">
        <title>Anaerobic carbon monoxide metabolism by Pleomorphomonas carboxyditropha sp. nov., a new mesophilic hydrogenogenic carboxidotroph.</title>
        <authorList>
            <person name="Esquivel-Elizondo S."/>
            <person name="Krajmalnik-Brown R."/>
        </authorList>
    </citation>
    <scope>NUCLEOTIDE SEQUENCE [LARGE SCALE GENOMIC DNA]</scope>
    <source>
        <strain evidence="2 3">R5-392</strain>
    </source>
</reference>
<keyword evidence="3" id="KW-1185">Reference proteome</keyword>
<accession>A0A1I4ULF9</accession>
<name>A0A1I4ULF9_9HYPH</name>
<comment type="caution">
    <text evidence="2">The sequence shown here is derived from an EMBL/GenBank/DDBJ whole genome shotgun (WGS) entry which is preliminary data.</text>
</comment>
<dbReference type="InterPro" id="IPR032710">
    <property type="entry name" value="NTF2-like_dom_sf"/>
</dbReference>
<dbReference type="Gene3D" id="3.10.450.50">
    <property type="match status" value="1"/>
</dbReference>
<evidence type="ECO:0000313" key="2">
    <source>
        <dbReference type="EMBL" id="PKR88378.1"/>
    </source>
</evidence>
<evidence type="ECO:0000313" key="3">
    <source>
        <dbReference type="Proteomes" id="UP000233491"/>
    </source>
</evidence>
<dbReference type="EMBL" id="PJNW01000012">
    <property type="protein sequence ID" value="PKR88378.1"/>
    <property type="molecule type" value="Genomic_DNA"/>
</dbReference>
<dbReference type="RefSeq" id="WP_101290221.1">
    <property type="nucleotide sequence ID" value="NZ_FOUQ01000008.1"/>
</dbReference>
<sequence length="116" mass="13077">MDTKIRLLEALYDRFNARDIDGVLASLTDDVAWANGMEGGHVHGPEAIRAYWTHQWSVIDPRVEPVGFHRRDGETVRVDVRQIVHDLKGTLLADAVVGHVFQFRGGKVARFDIEEA</sequence>
<gene>
    <name evidence="2" type="ORF">CXZ10_15280</name>
</gene>
<proteinExistence type="predicted"/>
<dbReference type="Pfam" id="PF12680">
    <property type="entry name" value="SnoaL_2"/>
    <property type="match status" value="1"/>
</dbReference>
<dbReference type="InterPro" id="IPR037401">
    <property type="entry name" value="SnoaL-like"/>
</dbReference>
<dbReference type="SUPFAM" id="SSF54427">
    <property type="entry name" value="NTF2-like"/>
    <property type="match status" value="1"/>
</dbReference>
<organism evidence="2 3">
    <name type="scientific">Pleomorphomonas diazotrophica</name>
    <dbReference type="NCBI Taxonomy" id="1166257"/>
    <lineage>
        <taxon>Bacteria</taxon>
        <taxon>Pseudomonadati</taxon>
        <taxon>Pseudomonadota</taxon>
        <taxon>Alphaproteobacteria</taxon>
        <taxon>Hyphomicrobiales</taxon>
        <taxon>Pleomorphomonadaceae</taxon>
        <taxon>Pleomorphomonas</taxon>
    </lineage>
</organism>
<keyword evidence="2" id="KW-0413">Isomerase</keyword>